<name>A0A5C6XDD5_9DELT</name>
<evidence type="ECO:0000313" key="2">
    <source>
        <dbReference type="EMBL" id="TXD36802.1"/>
    </source>
</evidence>
<proteinExistence type="predicted"/>
<protein>
    <submittedName>
        <fullName evidence="2">Uncharacterized protein</fullName>
    </submittedName>
</protein>
<reference evidence="2 3" key="1">
    <citation type="submission" date="2019-08" db="EMBL/GenBank/DDBJ databases">
        <title>Bradymonadales sp. TMQ2.</title>
        <authorList>
            <person name="Liang Q."/>
        </authorList>
    </citation>
    <scope>NUCLEOTIDE SEQUENCE [LARGE SCALE GENOMIC DNA]</scope>
    <source>
        <strain evidence="2 3">TMQ2</strain>
    </source>
</reference>
<dbReference type="OrthoDB" id="5494102at2"/>
<accession>A0A5C6XDD5</accession>
<evidence type="ECO:0000256" key="1">
    <source>
        <dbReference type="SAM" id="MobiDB-lite"/>
    </source>
</evidence>
<evidence type="ECO:0000313" key="3">
    <source>
        <dbReference type="Proteomes" id="UP000321046"/>
    </source>
</evidence>
<dbReference type="EMBL" id="VOSL01000043">
    <property type="protein sequence ID" value="TXD36802.1"/>
    <property type="molecule type" value="Genomic_DNA"/>
</dbReference>
<comment type="caution">
    <text evidence="2">The sequence shown here is derived from an EMBL/GenBank/DDBJ whole genome shotgun (WGS) entry which is preliminary data.</text>
</comment>
<dbReference type="RefSeq" id="WP_146974119.1">
    <property type="nucleotide sequence ID" value="NZ_VOSL01000043.1"/>
</dbReference>
<gene>
    <name evidence="2" type="ORF">FRC96_08750</name>
</gene>
<dbReference type="Proteomes" id="UP000321046">
    <property type="component" value="Unassembled WGS sequence"/>
</dbReference>
<sequence length="368" mass="39311">MLEEPEGPGPQETRRLIGWMIIALTWILLAGVSHAQAQTTPDAPPDEARASAADGATNDPDALRCFTCTENCEAQGVAEGERVCTGAEGLVEPIPASTPQGSLMAQSTAGSPSPDVAVIPWRWRPRVDALVTSLPLASDRLERQLSGDLKAMSDCLNPRSYRPEPAMLVELRVSDEGHPLAVRGTPKEMPADDARCMLKKLWNLTFELPAEPDLSLPEGPVYTLSYRLGFELVATEPRPGQTADVLIEGFRWQGSATDAESSLPAALARQAGALSACAGQLRSQLPLDLVVAEVQMGWPTTPAEGPVRPSTLDLTLSNETGPDHPSDEALHCMQEALLGWELPADEIAPGGSASFFVTIRPEGWIGSQ</sequence>
<organism evidence="2 3">
    <name type="scientific">Lujinxingia vulgaris</name>
    <dbReference type="NCBI Taxonomy" id="2600176"/>
    <lineage>
        <taxon>Bacteria</taxon>
        <taxon>Deltaproteobacteria</taxon>
        <taxon>Bradymonadales</taxon>
        <taxon>Lujinxingiaceae</taxon>
        <taxon>Lujinxingia</taxon>
    </lineage>
</organism>
<feature type="region of interest" description="Disordered" evidence="1">
    <location>
        <begin position="37"/>
        <end position="56"/>
    </location>
</feature>
<dbReference type="AlphaFoldDB" id="A0A5C6XDD5"/>